<feature type="transmembrane region" description="Helical" evidence="1">
    <location>
        <begin position="108"/>
        <end position="128"/>
    </location>
</feature>
<feature type="transmembrane region" description="Helical" evidence="1">
    <location>
        <begin position="226"/>
        <end position="244"/>
    </location>
</feature>
<accession>A0A402AQ89</accession>
<dbReference type="OrthoDB" id="9788195at2"/>
<feature type="transmembrane region" description="Helical" evidence="1">
    <location>
        <begin position="54"/>
        <end position="71"/>
    </location>
</feature>
<keyword evidence="1" id="KW-1133">Transmembrane helix</keyword>
<comment type="caution">
    <text evidence="2">The sequence shown here is derived from an EMBL/GenBank/DDBJ whole genome shotgun (WGS) entry which is preliminary data.</text>
</comment>
<reference evidence="3" key="1">
    <citation type="submission" date="2018-12" db="EMBL/GenBank/DDBJ databases">
        <title>Tengunoibacter tsumagoiensis gen. nov., sp. nov., Dictyobacter kobayashii sp. nov., D. alpinus sp. nov., and D. joshuensis sp. nov. and description of Dictyobacteraceae fam. nov. within the order Ktedonobacterales isolated from Tengu-no-mugimeshi.</title>
        <authorList>
            <person name="Wang C.M."/>
            <person name="Zheng Y."/>
            <person name="Sakai Y."/>
            <person name="Toyoda A."/>
            <person name="Minakuchi Y."/>
            <person name="Abe K."/>
            <person name="Yokota A."/>
            <person name="Yabe S."/>
        </authorList>
    </citation>
    <scope>NUCLEOTIDE SEQUENCE [LARGE SCALE GENOMIC DNA]</scope>
    <source>
        <strain evidence="3">Uno11</strain>
    </source>
</reference>
<gene>
    <name evidence="2" type="ORF">KDK_50870</name>
</gene>
<keyword evidence="1" id="KW-0472">Membrane</keyword>
<dbReference type="Pfam" id="PF06182">
    <property type="entry name" value="ABC2_membrane_6"/>
    <property type="match status" value="1"/>
</dbReference>
<name>A0A402AQ89_9CHLR</name>
<evidence type="ECO:0000256" key="1">
    <source>
        <dbReference type="SAM" id="Phobius"/>
    </source>
</evidence>
<dbReference type="PANTHER" id="PTHR36832">
    <property type="entry name" value="SLR1174 PROTEIN-RELATED"/>
    <property type="match status" value="1"/>
</dbReference>
<evidence type="ECO:0000313" key="2">
    <source>
        <dbReference type="EMBL" id="GCE21287.1"/>
    </source>
</evidence>
<evidence type="ECO:0000313" key="3">
    <source>
        <dbReference type="Proteomes" id="UP000287188"/>
    </source>
</evidence>
<dbReference type="InterPro" id="IPR010390">
    <property type="entry name" value="ABC-2_transporter-like"/>
</dbReference>
<keyword evidence="1" id="KW-0812">Transmembrane</keyword>
<keyword evidence="3" id="KW-1185">Reference proteome</keyword>
<organism evidence="2 3">
    <name type="scientific">Dictyobacter kobayashii</name>
    <dbReference type="NCBI Taxonomy" id="2014872"/>
    <lineage>
        <taxon>Bacteria</taxon>
        <taxon>Bacillati</taxon>
        <taxon>Chloroflexota</taxon>
        <taxon>Ktedonobacteria</taxon>
        <taxon>Ktedonobacterales</taxon>
        <taxon>Dictyobacteraceae</taxon>
        <taxon>Dictyobacter</taxon>
    </lineage>
</organism>
<dbReference type="AlphaFoldDB" id="A0A402AQ89"/>
<proteinExistence type="predicted"/>
<feature type="transmembrane region" description="Helical" evidence="1">
    <location>
        <begin position="167"/>
        <end position="188"/>
    </location>
</feature>
<protein>
    <submittedName>
        <fullName evidence="2">ABC transporter permease</fullName>
    </submittedName>
</protein>
<feature type="transmembrane region" description="Helical" evidence="1">
    <location>
        <begin position="20"/>
        <end position="48"/>
    </location>
</feature>
<sequence length="256" mass="28319">MKRLLRLLLMATWRQILQWLAWRSFLLTMVINQAVAPLLGLAIWTVALPGSSTISTYYIALLVSQLLTVSYEQHTFSNGIYAGELSHDLLKPQPVVLGPLGANIALRFWHIMIGLPLILLLELITHAHFALTDILFALPALLLAAILRFLFTYLLSLSAFWTEQAHGVAGFGETLLFLLGGSAVPIPLFPSNLRLWGEALPFRAMLGFPAEIVSEHLAPPALLLGYGWQLLWIILFLAGVMLAWQAGVRRYTAIGG</sequence>
<dbReference type="RefSeq" id="WP_126552856.1">
    <property type="nucleotide sequence ID" value="NZ_BIFS01000001.1"/>
</dbReference>
<dbReference type="Proteomes" id="UP000287188">
    <property type="component" value="Unassembled WGS sequence"/>
</dbReference>
<dbReference type="PANTHER" id="PTHR36832:SF1">
    <property type="entry name" value="SLR1174 PROTEIN"/>
    <property type="match status" value="1"/>
</dbReference>
<feature type="transmembrane region" description="Helical" evidence="1">
    <location>
        <begin position="134"/>
        <end position="155"/>
    </location>
</feature>
<dbReference type="EMBL" id="BIFS01000001">
    <property type="protein sequence ID" value="GCE21287.1"/>
    <property type="molecule type" value="Genomic_DNA"/>
</dbReference>